<keyword evidence="2" id="KW-1185">Reference proteome</keyword>
<evidence type="ECO:0000313" key="1">
    <source>
        <dbReference type="EMBL" id="AOP35921.1"/>
    </source>
</evidence>
<dbReference type="EMBL" id="CP015217">
    <property type="protein sequence ID" value="AOP35921.1"/>
    <property type="molecule type" value="Genomic_DNA"/>
</dbReference>
<proteinExistence type="predicted"/>
<protein>
    <recommendedName>
        <fullName evidence="3">ATPase</fullName>
    </recommendedName>
</protein>
<dbReference type="KEGG" id="laj:A0128_05075"/>
<name>A0A1D7V257_9LEPT</name>
<dbReference type="SUPFAM" id="SSF55961">
    <property type="entry name" value="Bet v1-like"/>
    <property type="match status" value="1"/>
</dbReference>
<dbReference type="RefSeq" id="WP_069609132.1">
    <property type="nucleotide sequence ID" value="NZ_CP015217.1"/>
</dbReference>
<dbReference type="AlphaFoldDB" id="A0A1D7V257"/>
<evidence type="ECO:0000313" key="2">
    <source>
        <dbReference type="Proteomes" id="UP000094197"/>
    </source>
</evidence>
<evidence type="ECO:0008006" key="3">
    <source>
        <dbReference type="Google" id="ProtNLM"/>
    </source>
</evidence>
<gene>
    <name evidence="1" type="ORF">A0128_05075</name>
</gene>
<reference evidence="1 2" key="1">
    <citation type="submission" date="2016-04" db="EMBL/GenBank/DDBJ databases">
        <title>Complete genome seqeunce of Leptospira alstonii serovar Room22.</title>
        <authorList>
            <person name="Nally J.E."/>
            <person name="Bayles D.O."/>
            <person name="Hurley D."/>
            <person name="Fanning S."/>
            <person name="McMahon B.J."/>
            <person name="Arent Z."/>
        </authorList>
    </citation>
    <scope>NUCLEOTIDE SEQUENCE [LARGE SCALE GENOMIC DNA]</scope>
    <source>
        <strain evidence="1 2">GWTS #1</strain>
    </source>
</reference>
<dbReference type="InterPro" id="IPR023393">
    <property type="entry name" value="START-like_dom_sf"/>
</dbReference>
<organism evidence="1 2">
    <name type="scientific">Leptospira tipperaryensis</name>
    <dbReference type="NCBI Taxonomy" id="2564040"/>
    <lineage>
        <taxon>Bacteria</taxon>
        <taxon>Pseudomonadati</taxon>
        <taxon>Spirochaetota</taxon>
        <taxon>Spirochaetia</taxon>
        <taxon>Leptospirales</taxon>
        <taxon>Leptospiraceae</taxon>
        <taxon>Leptospira</taxon>
    </lineage>
</organism>
<dbReference type="Proteomes" id="UP000094197">
    <property type="component" value="Chromosome 1"/>
</dbReference>
<sequence length="151" mass="17494">METLSFTILIHADVKTVWHKMLDDKSYRIWTEAFHAGSYYEGSWERGSIIRFLGPDENGAIGGMYSRVKENIMYQFISIEHLGMINNGVVDTESEEVKKWTPSFENYTFKEQGSGKTELIIEMQTVEEYKAMFEDMWPKALKALKDLCEVG</sequence>
<accession>A0A1D7V257</accession>
<dbReference type="Gene3D" id="3.30.530.20">
    <property type="match status" value="1"/>
</dbReference>
<dbReference type="OrthoDB" id="6388102at2"/>